<evidence type="ECO:0000256" key="7">
    <source>
        <dbReference type="ARBA" id="ARBA00023242"/>
    </source>
</evidence>
<feature type="compositionally biased region" description="Gly residues" evidence="9">
    <location>
        <begin position="1732"/>
        <end position="1763"/>
    </location>
</feature>
<evidence type="ECO:0000256" key="2">
    <source>
        <dbReference type="ARBA" id="ARBA00006991"/>
    </source>
</evidence>
<name>A0A8J6HKT2_TENMO</name>
<evidence type="ECO:0000256" key="3">
    <source>
        <dbReference type="ARBA" id="ARBA00022723"/>
    </source>
</evidence>
<evidence type="ECO:0000256" key="9">
    <source>
        <dbReference type="SAM" id="MobiDB-lite"/>
    </source>
</evidence>
<dbReference type="GO" id="GO:0000978">
    <property type="term" value="F:RNA polymerase II cis-regulatory region sequence-specific DNA binding"/>
    <property type="evidence" value="ECO:0007669"/>
    <property type="project" value="TreeGrafter"/>
</dbReference>
<feature type="region of interest" description="Disordered" evidence="9">
    <location>
        <begin position="2059"/>
        <end position="2082"/>
    </location>
</feature>
<feature type="region of interest" description="Disordered" evidence="9">
    <location>
        <begin position="1710"/>
        <end position="1790"/>
    </location>
</feature>
<evidence type="ECO:0000256" key="4">
    <source>
        <dbReference type="ARBA" id="ARBA00022737"/>
    </source>
</evidence>
<feature type="compositionally biased region" description="Polar residues" evidence="9">
    <location>
        <begin position="2023"/>
        <end position="2032"/>
    </location>
</feature>
<feature type="region of interest" description="Disordered" evidence="9">
    <location>
        <begin position="1597"/>
        <end position="1689"/>
    </location>
</feature>
<evidence type="ECO:0000256" key="8">
    <source>
        <dbReference type="PROSITE-ProRule" id="PRU00042"/>
    </source>
</evidence>
<dbReference type="Gene3D" id="3.30.160.60">
    <property type="entry name" value="Classic Zinc Finger"/>
    <property type="match status" value="2"/>
</dbReference>
<feature type="region of interest" description="Disordered" evidence="9">
    <location>
        <begin position="2013"/>
        <end position="2033"/>
    </location>
</feature>
<dbReference type="GO" id="GO:0009913">
    <property type="term" value="P:epidermal cell differentiation"/>
    <property type="evidence" value="ECO:0007669"/>
    <property type="project" value="TreeGrafter"/>
</dbReference>
<dbReference type="GO" id="GO:0005634">
    <property type="term" value="C:nucleus"/>
    <property type="evidence" value="ECO:0007669"/>
    <property type="project" value="UniProtKB-SubCell"/>
</dbReference>
<feature type="domain" description="C2H2-type" evidence="10">
    <location>
        <begin position="2214"/>
        <end position="2241"/>
    </location>
</feature>
<feature type="compositionally biased region" description="Basic and acidic residues" evidence="9">
    <location>
        <begin position="921"/>
        <end position="931"/>
    </location>
</feature>
<keyword evidence="7" id="KW-0539">Nucleus</keyword>
<feature type="region of interest" description="Disordered" evidence="9">
    <location>
        <begin position="903"/>
        <end position="931"/>
    </location>
</feature>
<dbReference type="PANTHER" id="PTHR10032">
    <property type="entry name" value="ZINC FINGER PROTEIN WITH KRAB AND SCAN DOMAINS"/>
    <property type="match status" value="1"/>
</dbReference>
<feature type="compositionally biased region" description="Basic and acidic residues" evidence="9">
    <location>
        <begin position="1632"/>
        <end position="1641"/>
    </location>
</feature>
<comment type="caution">
    <text evidence="11">The sequence shown here is derived from an EMBL/GenBank/DDBJ whole genome shotgun (WGS) entry which is preliminary data.</text>
</comment>
<keyword evidence="3" id="KW-0479">Metal-binding</keyword>
<evidence type="ECO:0000313" key="12">
    <source>
        <dbReference type="Proteomes" id="UP000719412"/>
    </source>
</evidence>
<dbReference type="SUPFAM" id="SSF57667">
    <property type="entry name" value="beta-beta-alpha zinc fingers"/>
    <property type="match status" value="2"/>
</dbReference>
<keyword evidence="4" id="KW-0677">Repeat</keyword>
<feature type="domain" description="C2H2-type" evidence="10">
    <location>
        <begin position="2186"/>
        <end position="2213"/>
    </location>
</feature>
<reference evidence="11" key="2">
    <citation type="submission" date="2021-08" db="EMBL/GenBank/DDBJ databases">
        <authorList>
            <person name="Eriksson T."/>
        </authorList>
    </citation>
    <scope>NUCLEOTIDE SEQUENCE</scope>
    <source>
        <strain evidence="11">Stoneville</strain>
        <tissue evidence="11">Whole head</tissue>
    </source>
</reference>
<dbReference type="GO" id="GO:0045596">
    <property type="term" value="P:negative regulation of cell differentiation"/>
    <property type="evidence" value="ECO:0007669"/>
    <property type="project" value="UniProtKB-ARBA"/>
</dbReference>
<dbReference type="InterPro" id="IPR013087">
    <property type="entry name" value="Znf_C2H2_type"/>
</dbReference>
<feature type="compositionally biased region" description="Low complexity" evidence="9">
    <location>
        <begin position="2013"/>
        <end position="2022"/>
    </location>
</feature>
<evidence type="ECO:0000313" key="11">
    <source>
        <dbReference type="EMBL" id="KAH0816509.1"/>
    </source>
</evidence>
<protein>
    <recommendedName>
        <fullName evidence="10">C2H2-type domain-containing protein</fullName>
    </recommendedName>
</protein>
<dbReference type="GO" id="GO:0008270">
    <property type="term" value="F:zinc ion binding"/>
    <property type="evidence" value="ECO:0007669"/>
    <property type="project" value="UniProtKB-KW"/>
</dbReference>
<dbReference type="SMART" id="SM00355">
    <property type="entry name" value="ZnF_C2H2"/>
    <property type="match status" value="4"/>
</dbReference>
<proteinExistence type="inferred from homology"/>
<reference evidence="11" key="1">
    <citation type="journal article" date="2020" name="J Insects Food Feed">
        <title>The yellow mealworm (Tenebrio molitor) genome: a resource for the emerging insects as food and feed industry.</title>
        <authorList>
            <person name="Eriksson T."/>
            <person name="Andere A."/>
            <person name="Kelstrup H."/>
            <person name="Emery V."/>
            <person name="Picard C."/>
        </authorList>
    </citation>
    <scope>NUCLEOTIDE SEQUENCE</scope>
    <source>
        <strain evidence="11">Stoneville</strain>
        <tissue evidence="11">Whole head</tissue>
    </source>
</reference>
<dbReference type="FunFam" id="3.30.160.60:FF:001250">
    <property type="entry name" value="putative transcription factor ovo-like protein 3"/>
    <property type="match status" value="1"/>
</dbReference>
<evidence type="ECO:0000256" key="1">
    <source>
        <dbReference type="ARBA" id="ARBA00004123"/>
    </source>
</evidence>
<keyword evidence="6" id="KW-0862">Zinc</keyword>
<dbReference type="GO" id="GO:0051241">
    <property type="term" value="P:negative regulation of multicellular organismal process"/>
    <property type="evidence" value="ECO:0007669"/>
    <property type="project" value="UniProtKB-ARBA"/>
</dbReference>
<dbReference type="PROSITE" id="PS50157">
    <property type="entry name" value="ZINC_FINGER_C2H2_2"/>
    <property type="match status" value="3"/>
</dbReference>
<evidence type="ECO:0000259" key="10">
    <source>
        <dbReference type="PROSITE" id="PS50157"/>
    </source>
</evidence>
<feature type="compositionally biased region" description="Low complexity" evidence="9">
    <location>
        <begin position="1710"/>
        <end position="1731"/>
    </location>
</feature>
<dbReference type="EMBL" id="JABDTM020021419">
    <property type="protein sequence ID" value="KAH0816509.1"/>
    <property type="molecule type" value="Genomic_DNA"/>
</dbReference>
<evidence type="ECO:0000256" key="6">
    <source>
        <dbReference type="ARBA" id="ARBA00022833"/>
    </source>
</evidence>
<keyword evidence="5 8" id="KW-0863">Zinc-finger</keyword>
<sequence>MSKEISMEVRRDSTIYRRPRPGSAVVAVRNRDSYTRVTFIQILVSLEAPGAASPPESRRQLANFRHFERRLGEAKNGFGSLGNGRSLIPTMTILPLHSLQERNSSFCCALLPSPGRGHRRFGSRHRGVEFCASCATETSSSGNDSIAEALSTSRRVLQLPSELGTSLRFPERSGSIVVASVRCRMGSAVMLAEPISARPNGITGTSVPGLAIPSGAMNLLRAKVPSTQIGHCHTRDGAAAGGPDQNIYATSAVSCVGNSMLGQEKNCTKKKRTYVTLLSFAALSCVISVFAVDIEGKAYTMQEDTERPPCIKQFCSDGHILECFMQMSTNYRYLLINYYLIPINVKLVQGMHNVNKCLRSGKQSCGKSTRVVSKDTEGHRMAASTLIKPSDSALKLLPLLVLYCPSTIPLSVICISSFVIASTIAQKHHYLITLTRQGRSRTDSNLASKSPRMFAMSHVTKWVNPFREAISRNRIRRTPDSWKPETNGDSVAGCILMKAKNKCEKKIKTSRLILEKNVCESSRTVSADAVEISRGRASSADYALRFDCANKNDNCGKAEANLMALSTTITCMASDTRHLRYIIAARNTNIPPNCSPLFANSITNWPILLVMETPRRNDLSSPDSSENIFLAGIAASNPTSQKIIVWTKESKRNESANWYNEPRKLSTGQNINNRRVRPPRTATAAWDGVLTRRRSLHRETRISRVMAAGRCGPSPGLDIDCHHILRGALARLVLTRPRCRCYPRRNCAISMVVGIAGHLTRRRWRFPSRRIVALNGLSDEEVHLSTRKIRVRGRGHGARIGVKQVPVEVPRLTEFDEHIGSTVRSHYVLGIRIVVRKYQKEHNERLLHRFAKTTTRDSSTGWAHFRRNSQFVKLVIKSLYLTRSIARITIRWERVRRISRGLGPGRRRSAGSCKSPRPKKPSVEETVGEHANHQRYYYRQTRHSCQFRINTAKEPVPRDVATSRDRDLGIPALEKDGRFDNSSQIALQEQSARSGWTAAPQHLLRRVNCAARAGDFDGRTGERLGGWSKVADGAAVANAKQVRMVTSTGRRARAERDREGDTTVHIDFTSCGTMPKIFLIKNRLHQQQLRLSQESQNAANTKNDPNADSQPLSLIVHKKDDAATLANRKTVPISPREPFQMPKRFTTLKANYVNVPPETYPCVGTPAPIHRIRFKMVIVVNANQISDLKPVNFQFRNVTHRRGACSTQLTLFTHPLRPDLTPVETFWCCASSHNPLGRQTFLIEKWTNDDVLKPHWLLHIYISSRILSPRVSRKSLSDDRYVTRGGFVVTDFAVRSRFAAFSTTLGRRTRSEGHFFYHRRVLIRQLTIEKKHQRAHETSRRRSNDRLSATPLAYRRINYNRDRVVFTLTFTAAPSPSNQIRNHLFLTVKRWRFRNTPSPVDETLKTTPLDLDRCRHRLIGIANAWRSQRGDNASFTGMHNGGGGKERDDATWWTESMVKVEVRSVPLAPVMKDWRIAPRDGPDLTDEVYLNRLLVPNHRIFLLRILEHQLNRFDCRVLSFSFLVKFGRRYREKQPEEDAKPKTAAAAEPPCKKPQETVPPRRFISSILGGDVPYGSRGHVLTRAERKEYAPIVPPDKVTLPVTKKPPEDTPKPQNLAPVRQFSVIQRTPKTTKRDEDKEAKLSTAPLVMQEPEQEQPIDYHIPKRRGETEDENEEKKIREQRRSHCSKVSKPLISVRAIVGKLPVTMSAAAGHGRGSSGNQSAGNQSTNSSAGGGGTINFSGGSSGGSSGGTIGGGTGGGGMNPGRDGRQNYGPSSPPTGSLPPFYESLKSGNNGNNYNASGNFSSNYLINNGNQHNMECDTGQELANLSLNGGQSPPKQYSTLQNASYGIVMKDEADLDLYEGKLDAMNQLLPGSYTGYDDSMMVDMVTGTVVDPLQFTATLTFSTSAEHALLESLSDAADLSTFLQRLPSEDNENEEIITSNIHSPSMTSDSSQIQQVDQNLDSFNDQILGNRNYEGRNYNHQFSKIYNETSLNNYQSVNNESLQVQMHQQQQQQQQQQQMLSPTLSFNGSGLDLDSPTTMSLPSPGAASCSLDGAHNDGGSITPPANVSGRRASTSSEAPALHGRVNVLQHRLKRTDQTRQICRFAPAMPNSMRMLSRHPSRSFHVRLLLQLGLPSEVQLEFVNGGHGIKNPLANQETVRQGPRTEDKAKVASITTEDGQTNFCCRICNKTFALQRLLNRHMKCHSDVKRYLCTFCGKGFNDTFDLKRHTRTHTGVRPYKCSLCEKSFTQRCSLESHCLKVHGVQHQYAYKERRTKVYVCEECGHTTSEPEVHYLHLKEKHPYSPALLKFYDKRHFKFTNSNFANMLLQVRT</sequence>
<comment type="similarity">
    <text evidence="2">Belongs to the krueppel C2H2-type zinc-finger protein family.</text>
</comment>
<dbReference type="PROSITE" id="PS00028">
    <property type="entry name" value="ZINC_FINGER_C2H2_1"/>
    <property type="match status" value="3"/>
</dbReference>
<dbReference type="PANTHER" id="PTHR10032:SF271">
    <property type="entry name" value="RH12261P-RELATED"/>
    <property type="match status" value="1"/>
</dbReference>
<dbReference type="FunFam" id="3.30.160.60:FF:000452">
    <property type="entry name" value="Transcription factor Ovo-like 2"/>
    <property type="match status" value="1"/>
</dbReference>
<evidence type="ECO:0000256" key="5">
    <source>
        <dbReference type="ARBA" id="ARBA00022771"/>
    </source>
</evidence>
<dbReference type="InterPro" id="IPR027756">
    <property type="entry name" value="Ovo-like"/>
</dbReference>
<feature type="region of interest" description="Disordered" evidence="9">
    <location>
        <begin position="1533"/>
        <end position="1558"/>
    </location>
</feature>
<dbReference type="GO" id="GO:0045892">
    <property type="term" value="P:negative regulation of DNA-templated transcription"/>
    <property type="evidence" value="ECO:0007669"/>
    <property type="project" value="UniProtKB-ARBA"/>
</dbReference>
<keyword evidence="12" id="KW-1185">Reference proteome</keyword>
<feature type="compositionally biased region" description="Basic and acidic residues" evidence="9">
    <location>
        <begin position="1661"/>
        <end position="1683"/>
    </location>
</feature>
<dbReference type="GO" id="GO:0000981">
    <property type="term" value="F:DNA-binding transcription factor activity, RNA polymerase II-specific"/>
    <property type="evidence" value="ECO:0007669"/>
    <property type="project" value="TreeGrafter"/>
</dbReference>
<feature type="domain" description="C2H2-type" evidence="10">
    <location>
        <begin position="2242"/>
        <end position="2270"/>
    </location>
</feature>
<dbReference type="GO" id="GO:0009968">
    <property type="term" value="P:negative regulation of signal transduction"/>
    <property type="evidence" value="ECO:0007669"/>
    <property type="project" value="UniProtKB-ARBA"/>
</dbReference>
<dbReference type="Proteomes" id="UP000719412">
    <property type="component" value="Unassembled WGS sequence"/>
</dbReference>
<comment type="subcellular location">
    <subcellularLocation>
        <location evidence="1">Nucleus</location>
    </subcellularLocation>
</comment>
<dbReference type="InterPro" id="IPR036236">
    <property type="entry name" value="Znf_C2H2_sf"/>
</dbReference>
<organism evidence="11 12">
    <name type="scientific">Tenebrio molitor</name>
    <name type="common">Yellow mealworm beetle</name>
    <dbReference type="NCBI Taxonomy" id="7067"/>
    <lineage>
        <taxon>Eukaryota</taxon>
        <taxon>Metazoa</taxon>
        <taxon>Ecdysozoa</taxon>
        <taxon>Arthropoda</taxon>
        <taxon>Hexapoda</taxon>
        <taxon>Insecta</taxon>
        <taxon>Pterygota</taxon>
        <taxon>Neoptera</taxon>
        <taxon>Endopterygota</taxon>
        <taxon>Coleoptera</taxon>
        <taxon>Polyphaga</taxon>
        <taxon>Cucujiformia</taxon>
        <taxon>Tenebrionidae</taxon>
        <taxon>Tenebrio</taxon>
    </lineage>
</organism>
<gene>
    <name evidence="11" type="ORF">GEV33_006279</name>
</gene>
<accession>A0A8J6HKT2</accession>